<dbReference type="VEuPathDB" id="HostDB:ENSCPOG00000004024"/>
<dbReference type="Bgee" id="ENSCPOG00000004024">
    <property type="expression patterns" value="Expressed in thyroid gland and 4 other cell types or tissues"/>
</dbReference>
<evidence type="ECO:0000256" key="2">
    <source>
        <dbReference type="SAM" id="Phobius"/>
    </source>
</evidence>
<feature type="compositionally biased region" description="Polar residues" evidence="1">
    <location>
        <begin position="119"/>
        <end position="131"/>
    </location>
</feature>
<feature type="transmembrane region" description="Helical" evidence="2">
    <location>
        <begin position="12"/>
        <end position="40"/>
    </location>
</feature>
<reference evidence="3" key="2">
    <citation type="submission" date="2025-08" db="UniProtKB">
        <authorList>
            <consortium name="Ensembl"/>
        </authorList>
    </citation>
    <scope>IDENTIFICATION</scope>
    <source>
        <strain evidence="3">2N</strain>
    </source>
</reference>
<reference evidence="4" key="1">
    <citation type="journal article" date="2011" name="Nature">
        <title>A high-resolution map of human evolutionary constraint using 29 mammals.</title>
        <authorList>
            <person name="Lindblad-Toh K."/>
            <person name="Garber M."/>
            <person name="Zuk O."/>
            <person name="Lin M.F."/>
            <person name="Parker B.J."/>
            <person name="Washietl S."/>
            <person name="Kheradpour P."/>
            <person name="Ernst J."/>
            <person name="Jordan G."/>
            <person name="Mauceli E."/>
            <person name="Ward L.D."/>
            <person name="Lowe C.B."/>
            <person name="Holloway A.K."/>
            <person name="Clamp M."/>
            <person name="Gnerre S."/>
            <person name="Alfoldi J."/>
            <person name="Beal K."/>
            <person name="Chang J."/>
            <person name="Clawson H."/>
            <person name="Cuff J."/>
            <person name="Di Palma F."/>
            <person name="Fitzgerald S."/>
            <person name="Flicek P."/>
            <person name="Guttman M."/>
            <person name="Hubisz M.J."/>
            <person name="Jaffe D.B."/>
            <person name="Jungreis I."/>
            <person name="Kent W.J."/>
            <person name="Kostka D."/>
            <person name="Lara M."/>
            <person name="Martins A.L."/>
            <person name="Massingham T."/>
            <person name="Moltke I."/>
            <person name="Raney B.J."/>
            <person name="Rasmussen M.D."/>
            <person name="Robinson J."/>
            <person name="Stark A."/>
            <person name="Vilella A.J."/>
            <person name="Wen J."/>
            <person name="Xie X."/>
            <person name="Zody M.C."/>
            <person name="Baldwin J."/>
            <person name="Bloom T."/>
            <person name="Chin C.W."/>
            <person name="Heiman D."/>
            <person name="Nicol R."/>
            <person name="Nusbaum C."/>
            <person name="Young S."/>
            <person name="Wilkinson J."/>
            <person name="Worley K.C."/>
            <person name="Kovar C.L."/>
            <person name="Muzny D.M."/>
            <person name="Gibbs R.A."/>
            <person name="Cree A."/>
            <person name="Dihn H.H."/>
            <person name="Fowler G."/>
            <person name="Jhangiani S."/>
            <person name="Joshi V."/>
            <person name="Lee S."/>
            <person name="Lewis L.R."/>
            <person name="Nazareth L.V."/>
            <person name="Okwuonu G."/>
            <person name="Santibanez J."/>
            <person name="Warren W.C."/>
            <person name="Mardis E.R."/>
            <person name="Weinstock G.M."/>
            <person name="Wilson R.K."/>
            <person name="Delehaunty K."/>
            <person name="Dooling D."/>
            <person name="Fronik C."/>
            <person name="Fulton L."/>
            <person name="Fulton B."/>
            <person name="Graves T."/>
            <person name="Minx P."/>
            <person name="Sodergren E."/>
            <person name="Birney E."/>
            <person name="Margulies E.H."/>
            <person name="Herrero J."/>
            <person name="Green E.D."/>
            <person name="Haussler D."/>
            <person name="Siepel A."/>
            <person name="Goldman N."/>
            <person name="Pollard K.S."/>
            <person name="Pedersen J.S."/>
            <person name="Lander E.S."/>
            <person name="Kellis M."/>
        </authorList>
    </citation>
    <scope>NUCLEOTIDE SEQUENCE [LARGE SCALE GENOMIC DNA]</scope>
    <source>
        <strain evidence="4">2N</strain>
    </source>
</reference>
<dbReference type="AlphaFoldDB" id="A0A286Y0R1"/>
<dbReference type="GeneTree" id="ENSGT00940000159666"/>
<feature type="transmembrane region" description="Helical" evidence="2">
    <location>
        <begin position="75"/>
        <end position="100"/>
    </location>
</feature>
<organism evidence="3 4">
    <name type="scientific">Cavia porcellus</name>
    <name type="common">Guinea pig</name>
    <dbReference type="NCBI Taxonomy" id="10141"/>
    <lineage>
        <taxon>Eukaryota</taxon>
        <taxon>Metazoa</taxon>
        <taxon>Chordata</taxon>
        <taxon>Craniata</taxon>
        <taxon>Vertebrata</taxon>
        <taxon>Euteleostomi</taxon>
        <taxon>Mammalia</taxon>
        <taxon>Eutheria</taxon>
        <taxon>Euarchontoglires</taxon>
        <taxon>Glires</taxon>
        <taxon>Rodentia</taxon>
        <taxon>Hystricomorpha</taxon>
        <taxon>Caviidae</taxon>
        <taxon>Cavia</taxon>
    </lineage>
</organism>
<keyword evidence="4" id="KW-1185">Reference proteome</keyword>
<dbReference type="Ensembl" id="ENSCPOT00000046474.1">
    <property type="protein sequence ID" value="ENSCPOP00000031406.1"/>
    <property type="gene ID" value="ENSCPOG00000004024.4"/>
</dbReference>
<keyword evidence="2" id="KW-0812">Transmembrane</keyword>
<dbReference type="Proteomes" id="UP000005447">
    <property type="component" value="Unassembled WGS sequence"/>
</dbReference>
<evidence type="ECO:0000313" key="3">
    <source>
        <dbReference type="Ensembl" id="ENSCPOP00000031406.1"/>
    </source>
</evidence>
<evidence type="ECO:0000256" key="1">
    <source>
        <dbReference type="SAM" id="MobiDB-lite"/>
    </source>
</evidence>
<accession>A0A286Y0R1</accession>
<reference evidence="3" key="3">
    <citation type="submission" date="2025-09" db="UniProtKB">
        <authorList>
            <consortium name="Ensembl"/>
        </authorList>
    </citation>
    <scope>IDENTIFICATION</scope>
    <source>
        <strain evidence="3">2N</strain>
    </source>
</reference>
<evidence type="ECO:0000313" key="4">
    <source>
        <dbReference type="Proteomes" id="UP000005447"/>
    </source>
</evidence>
<gene>
    <name evidence="3" type="primary">SLC16A5</name>
</gene>
<sequence length="145" mass="15708">PVALEHPDGSWSWMVLLASLITQALTASFPICVGVFFTDLQRDFQATNSETSWFPSILGSMLHAGGFVLDRTGNFSYVFCMSSFFLSSAGLFVAGGFYYLKKKEQQGRQPKAEGATPEASLTQGPAAQGQDSPKEQPLLEMVTSV</sequence>
<feature type="region of interest" description="Disordered" evidence="1">
    <location>
        <begin position="108"/>
        <end position="145"/>
    </location>
</feature>
<name>A0A286Y0R1_CAVPO</name>
<dbReference type="EMBL" id="AAKN02047285">
    <property type="status" value="NOT_ANNOTATED_CDS"/>
    <property type="molecule type" value="Genomic_DNA"/>
</dbReference>
<keyword evidence="2" id="KW-1133">Transmembrane helix</keyword>
<protein>
    <submittedName>
        <fullName evidence="3">Solute carrier family 16 member 5</fullName>
    </submittedName>
</protein>
<proteinExistence type="predicted"/>
<feature type="transmembrane region" description="Helical" evidence="2">
    <location>
        <begin position="52"/>
        <end position="69"/>
    </location>
</feature>
<keyword evidence="2" id="KW-0472">Membrane</keyword>